<dbReference type="Gene3D" id="1.10.150.130">
    <property type="match status" value="1"/>
</dbReference>
<dbReference type="InterPro" id="IPR050090">
    <property type="entry name" value="Tyrosine_recombinase_XerCD"/>
</dbReference>
<dbReference type="Proteomes" id="UP000020773">
    <property type="component" value="Unassembled WGS sequence"/>
</dbReference>
<feature type="domain" description="Tyr recombinase" evidence="4">
    <location>
        <begin position="212"/>
        <end position="382"/>
    </location>
</feature>
<evidence type="ECO:0000256" key="2">
    <source>
        <dbReference type="ARBA" id="ARBA00023125"/>
    </source>
</evidence>
<dbReference type="GO" id="GO:0015074">
    <property type="term" value="P:DNA integration"/>
    <property type="evidence" value="ECO:0007669"/>
    <property type="project" value="InterPro"/>
</dbReference>
<sequence length="394" mass="45158">MGRPKKTTKAKEPVRIRERKLANGNRSLYLDIYSKGVRKVESLGVYLVPENTPFDKIQNEHARSVAEKIKSERIIALQNYGIANLDKVMKASMPLLAYLEKYASEGNGLTESTMKGRKFMRRKVEEYLRSTGRLNIAMLEVDLDFCRGFINFLRTAKNRRLKSEERTISNCTGLQTQAVFTAALNTALRDGIIERNPMTLLTSKERFHQQESTRVYLTIDELKRMMATPCDDGELKKAFLFACFTGLRLSDIRTFTWNKVLTTPNDSTRYIRVRMLKTQQVVNVPLSKDALGYLRETEDGDEPIFRLSSAASVIEQRLAEWAKNAGIEKHVTFHVSRHSYATMMLTIGVDIYTVSKLLGHKNVATTQIYAKIIDQKKIDAVNMMDRFFDKDRQA</sequence>
<dbReference type="InterPro" id="IPR002104">
    <property type="entry name" value="Integrase_catalytic"/>
</dbReference>
<accession>A0A015U0I0</accession>
<dbReference type="GO" id="GO:0006310">
    <property type="term" value="P:DNA recombination"/>
    <property type="evidence" value="ECO:0007669"/>
    <property type="project" value="UniProtKB-KW"/>
</dbReference>
<dbReference type="PANTHER" id="PTHR30349">
    <property type="entry name" value="PHAGE INTEGRASE-RELATED"/>
    <property type="match status" value="1"/>
</dbReference>
<evidence type="ECO:0000259" key="4">
    <source>
        <dbReference type="PROSITE" id="PS51898"/>
    </source>
</evidence>
<dbReference type="PATRIC" id="fig|1339316.3.peg.31"/>
<dbReference type="PROSITE" id="PS51898">
    <property type="entry name" value="TYR_RECOMBINASE"/>
    <property type="match status" value="1"/>
</dbReference>
<evidence type="ECO:0000313" key="6">
    <source>
        <dbReference type="EMBL" id="EXY88276.1"/>
    </source>
</evidence>
<dbReference type="AlphaFoldDB" id="A0A015U0I0"/>
<name>A0A015U0I0_BACFG</name>
<keyword evidence="2" id="KW-0238">DNA-binding</keyword>
<dbReference type="EMBL" id="JGDB01000291">
    <property type="protein sequence ID" value="EXY88202.1"/>
    <property type="molecule type" value="Genomic_DNA"/>
</dbReference>
<dbReference type="InterPro" id="IPR010998">
    <property type="entry name" value="Integrase_recombinase_N"/>
</dbReference>
<proteinExistence type="inferred from homology"/>
<dbReference type="PANTHER" id="PTHR30349:SF64">
    <property type="entry name" value="PROPHAGE INTEGRASE INTD-RELATED"/>
    <property type="match status" value="1"/>
</dbReference>
<organism evidence="5 8">
    <name type="scientific">Bacteroides fragilis str. 3998T(B)3</name>
    <dbReference type="NCBI Taxonomy" id="1339316"/>
    <lineage>
        <taxon>Bacteria</taxon>
        <taxon>Pseudomonadati</taxon>
        <taxon>Bacteroidota</taxon>
        <taxon>Bacteroidia</taxon>
        <taxon>Bacteroidales</taxon>
        <taxon>Bacteroidaceae</taxon>
        <taxon>Bacteroides</taxon>
    </lineage>
</organism>
<evidence type="ECO:0000256" key="1">
    <source>
        <dbReference type="ARBA" id="ARBA00008857"/>
    </source>
</evidence>
<dbReference type="EMBL" id="JGDB01000290">
    <property type="protein sequence ID" value="EXY88276.1"/>
    <property type="molecule type" value="Genomic_DNA"/>
</dbReference>
<dbReference type="InterPro" id="IPR013762">
    <property type="entry name" value="Integrase-like_cat_sf"/>
</dbReference>
<protein>
    <submittedName>
        <fullName evidence="5">Phage integrase family protein</fullName>
    </submittedName>
</protein>
<dbReference type="InterPro" id="IPR011010">
    <property type="entry name" value="DNA_brk_join_enz"/>
</dbReference>
<keyword evidence="3" id="KW-0233">DNA recombination</keyword>
<dbReference type="InterPro" id="IPR025269">
    <property type="entry name" value="SAM-like_dom"/>
</dbReference>
<gene>
    <name evidence="7" type="ORF">M125_0030</name>
    <name evidence="6" type="ORF">M125_5111</name>
    <name evidence="5" type="ORF">M125_5178</name>
</gene>
<dbReference type="SUPFAM" id="SSF56349">
    <property type="entry name" value="DNA breaking-rejoining enzymes"/>
    <property type="match status" value="1"/>
</dbReference>
<dbReference type="CDD" id="cd01185">
    <property type="entry name" value="INTN1_C_like"/>
    <property type="match status" value="1"/>
</dbReference>
<dbReference type="GO" id="GO:0003677">
    <property type="term" value="F:DNA binding"/>
    <property type="evidence" value="ECO:0007669"/>
    <property type="project" value="UniProtKB-KW"/>
</dbReference>
<dbReference type="InterPro" id="IPR035386">
    <property type="entry name" value="Arm-DNA-bind_5"/>
</dbReference>
<dbReference type="Pfam" id="PF13102">
    <property type="entry name" value="Phage_int_SAM_5"/>
    <property type="match status" value="1"/>
</dbReference>
<dbReference type="Pfam" id="PF17293">
    <property type="entry name" value="Arm-DNA-bind_5"/>
    <property type="match status" value="1"/>
</dbReference>
<dbReference type="Pfam" id="PF00589">
    <property type="entry name" value="Phage_integrase"/>
    <property type="match status" value="1"/>
</dbReference>
<evidence type="ECO:0000256" key="3">
    <source>
        <dbReference type="ARBA" id="ARBA00023172"/>
    </source>
</evidence>
<evidence type="ECO:0000313" key="8">
    <source>
        <dbReference type="Proteomes" id="UP000020773"/>
    </source>
</evidence>
<reference evidence="5 8" key="1">
    <citation type="submission" date="2014-02" db="EMBL/GenBank/DDBJ databases">
        <authorList>
            <person name="Sears C."/>
            <person name="Carroll K."/>
            <person name="Sack B.R."/>
            <person name="Qadri F."/>
            <person name="Myers L.L."/>
            <person name="Chung G.-T."/>
            <person name="Escheverria P."/>
            <person name="Fraser C.M."/>
            <person name="Sadzewicz L."/>
            <person name="Shefchek K.A."/>
            <person name="Tallon L."/>
            <person name="Das S.P."/>
            <person name="Daugherty S."/>
            <person name="Mongodin E.F."/>
        </authorList>
    </citation>
    <scope>NUCLEOTIDE SEQUENCE [LARGE SCALE GENOMIC DNA]</scope>
    <source>
        <strain evidence="5">3998T</strain>
        <strain evidence="8">3998T(B)3</strain>
    </source>
</reference>
<dbReference type="Gene3D" id="1.10.443.10">
    <property type="entry name" value="Intergrase catalytic core"/>
    <property type="match status" value="1"/>
</dbReference>
<comment type="caution">
    <text evidence="5">The sequence shown here is derived from an EMBL/GenBank/DDBJ whole genome shotgun (WGS) entry which is preliminary data.</text>
</comment>
<evidence type="ECO:0000313" key="7">
    <source>
        <dbReference type="EMBL" id="EXY93249.1"/>
    </source>
</evidence>
<evidence type="ECO:0000313" key="5">
    <source>
        <dbReference type="EMBL" id="EXY88202.1"/>
    </source>
</evidence>
<dbReference type="EMBL" id="JGDB01000001">
    <property type="protein sequence ID" value="EXY93249.1"/>
    <property type="molecule type" value="Genomic_DNA"/>
</dbReference>
<comment type="similarity">
    <text evidence="1">Belongs to the 'phage' integrase family.</text>
</comment>